<dbReference type="Proteomes" id="UP001631969">
    <property type="component" value="Unassembled WGS sequence"/>
</dbReference>
<evidence type="ECO:0000313" key="1">
    <source>
        <dbReference type="EMBL" id="MFM9330307.1"/>
    </source>
</evidence>
<dbReference type="EMBL" id="JBJURJ010000012">
    <property type="protein sequence ID" value="MFM9330307.1"/>
    <property type="molecule type" value="Genomic_DNA"/>
</dbReference>
<protein>
    <submittedName>
        <fullName evidence="1">Stage III sporulation protein AA</fullName>
    </submittedName>
</protein>
<organism evidence="1 2">
    <name type="scientific">Paenibacillus mesotrionivorans</name>
    <dbReference type="NCBI Taxonomy" id="3160968"/>
    <lineage>
        <taxon>Bacteria</taxon>
        <taxon>Bacillati</taxon>
        <taxon>Bacillota</taxon>
        <taxon>Bacilli</taxon>
        <taxon>Bacillales</taxon>
        <taxon>Paenibacillaceae</taxon>
        <taxon>Paenibacillus</taxon>
    </lineage>
</organism>
<name>A0ACC7P0X3_9BACL</name>
<gene>
    <name evidence="1" type="primary">spoIIIAA</name>
    <name evidence="1" type="ORF">ACI1P1_18570</name>
</gene>
<proteinExistence type="predicted"/>
<sequence>MRVKHIDVIDNKIVQPSEAPQRLFAESVLPLLPAGLSQAAAGLPGSVQARIEEIRIREGRPLEVIYGGQYGFVSPDGSVGREPGVAHTVSREDCAQLLERLTRHSLYSFEEELKRGFITVEGGHRVGLAGRTVLEDGRVRMIRDVSGFNIRIAREVPGCGRAVLPSILDAGGRTVHHTLVISPPGHGKTTMIRDLARLISEGEWPDSGYGGGRKVGVVDERSEIAACVRGVPRFRLGPRTDVLDGCPKAEGMMMLIRSMSPDVLVVDEIGRPEDAVAVHEAVHAGIRVIATAHGAGREDVLSRPVLRELTASGVFKRLVILQGRGASVRVESLSGAGYPQGGGM</sequence>
<reference evidence="1" key="1">
    <citation type="submission" date="2024-12" db="EMBL/GenBank/DDBJ databases">
        <authorList>
            <person name="Wu N."/>
        </authorList>
    </citation>
    <scope>NUCLEOTIDE SEQUENCE</scope>
    <source>
        <strain evidence="1">P15</strain>
    </source>
</reference>
<keyword evidence="2" id="KW-1185">Reference proteome</keyword>
<comment type="caution">
    <text evidence="1">The sequence shown here is derived from an EMBL/GenBank/DDBJ whole genome shotgun (WGS) entry which is preliminary data.</text>
</comment>
<accession>A0ACC7P0X3</accession>
<evidence type="ECO:0000313" key="2">
    <source>
        <dbReference type="Proteomes" id="UP001631969"/>
    </source>
</evidence>